<accession>A0A3Q9QYQ5</accession>
<evidence type="ECO:0000256" key="7">
    <source>
        <dbReference type="ARBA" id="ARBA00022837"/>
    </source>
</evidence>
<dbReference type="PIRSF" id="PIRSF000243">
    <property type="entry name" value="Cyt_c552"/>
    <property type="match status" value="1"/>
</dbReference>
<evidence type="ECO:0000256" key="1">
    <source>
        <dbReference type="ARBA" id="ARBA00004196"/>
    </source>
</evidence>
<keyword evidence="8" id="KW-0560">Oxidoreductase</keyword>
<keyword evidence="6 12" id="KW-0732">Signal</keyword>
<reference evidence="13 14" key="1">
    <citation type="submission" date="2017-07" db="EMBL/GenBank/DDBJ databases">
        <title>The complete genome sequence of Bacillus mesonae strain H20-5, an efficient strain improving plant abiotic stress resistance.</title>
        <authorList>
            <person name="Kim S.Y."/>
            <person name="Song H."/>
            <person name="Sang M.K."/>
            <person name="Weon H.-Y."/>
            <person name="Song J."/>
        </authorList>
    </citation>
    <scope>NUCLEOTIDE SEQUENCE [LARGE SCALE GENOMIC DNA]</scope>
    <source>
        <strain evidence="13 14">H20-5</strain>
    </source>
</reference>
<feature type="region of interest" description="Disordered" evidence="11">
    <location>
        <begin position="457"/>
        <end position="483"/>
    </location>
</feature>
<name>A0A3Q9QYQ5_9BACI</name>
<dbReference type="KEGG" id="nmk:CHR53_21655"/>
<evidence type="ECO:0000256" key="11">
    <source>
        <dbReference type="SAM" id="MobiDB-lite"/>
    </source>
</evidence>
<dbReference type="CDD" id="cd00548">
    <property type="entry name" value="NrfA-like"/>
    <property type="match status" value="1"/>
</dbReference>
<dbReference type="PANTHER" id="PTHR30633:SF0">
    <property type="entry name" value="CYTOCHROME C-552"/>
    <property type="match status" value="1"/>
</dbReference>
<feature type="signal peptide" evidence="12">
    <location>
        <begin position="1"/>
        <end position="25"/>
    </location>
</feature>
<evidence type="ECO:0000256" key="10">
    <source>
        <dbReference type="ARBA" id="ARBA00049131"/>
    </source>
</evidence>
<dbReference type="GO" id="GO:0042279">
    <property type="term" value="F:nitrite reductase (cytochrome, ammonia-forming) activity"/>
    <property type="evidence" value="ECO:0007669"/>
    <property type="project" value="UniProtKB-EC"/>
</dbReference>
<protein>
    <recommendedName>
        <fullName evidence="3">nitrite reductase (cytochrome; ammonia-forming)</fullName>
        <ecNumber evidence="3">1.7.2.2</ecNumber>
    </recommendedName>
</protein>
<dbReference type="PROSITE" id="PS51257">
    <property type="entry name" value="PROKAR_LIPOPROTEIN"/>
    <property type="match status" value="1"/>
</dbReference>
<proteinExistence type="inferred from homology"/>
<comment type="similarity">
    <text evidence="2">Belongs to the cytochrome c-552 family.</text>
</comment>
<evidence type="ECO:0000256" key="9">
    <source>
        <dbReference type="ARBA" id="ARBA00023004"/>
    </source>
</evidence>
<comment type="subcellular location">
    <subcellularLocation>
        <location evidence="1">Cell envelope</location>
    </subcellularLocation>
</comment>
<evidence type="ECO:0000256" key="2">
    <source>
        <dbReference type="ARBA" id="ARBA00009288"/>
    </source>
</evidence>
<dbReference type="OrthoDB" id="9780421at2"/>
<evidence type="ECO:0000313" key="13">
    <source>
        <dbReference type="EMBL" id="AZU63667.1"/>
    </source>
</evidence>
<dbReference type="PANTHER" id="PTHR30633">
    <property type="entry name" value="CYTOCHROME C-552 RESPIRATORY NITRITE REDUCTASE"/>
    <property type="match status" value="1"/>
</dbReference>
<dbReference type="GO" id="GO:0030288">
    <property type="term" value="C:outer membrane-bounded periplasmic space"/>
    <property type="evidence" value="ECO:0007669"/>
    <property type="project" value="TreeGrafter"/>
</dbReference>
<keyword evidence="9" id="KW-0408">Iron</keyword>
<evidence type="ECO:0000256" key="12">
    <source>
        <dbReference type="SAM" id="SignalP"/>
    </source>
</evidence>
<keyword evidence="4" id="KW-0349">Heme</keyword>
<keyword evidence="5" id="KW-0479">Metal-binding</keyword>
<evidence type="ECO:0000256" key="4">
    <source>
        <dbReference type="ARBA" id="ARBA00022617"/>
    </source>
</evidence>
<sequence>MARIKFGVYLLLLALVLAVSGCSNQTSKKTASATGGKTTGLSADEISNEAFKDLFPLQYNSYLKNKKMEDTKYGGSVKRSKYDPDKEPLLPILFNGYGFATEYNEDRGHVYALDDIRDVKRITDKSVGSCYTCKSTAVPKMIKEMGDGYWGANFNKDIWPKGEKMGHSPIGCSDCHDPKTMDLRVTRPSFYKALKAKGVNLSNPTKNELRSYVCGQCHVEYYFAASNSEVTFPWTNGFKPEEMYEYYNTIAKKNGFEKDWISNVSGTPVLKAQHPEYETHMSGPHGKAGVSCADCHMPYERVDGKRKISSHWWTSPLKTMQTSCGQCHGDRDLDKLKERVMEIEDTHINALHEAENVSTSSHYYVNKMITSGVSKEKINQAQEFVRKGQWYWDIVAAENSAGFHNPQGSMDSLRVSIEESNKAIRLATEELVKKGVSIEELNKEIEKVKKSVAAEKVNEKKKDHAVNNYFPAQAPVVPTPPKK</sequence>
<evidence type="ECO:0000256" key="6">
    <source>
        <dbReference type="ARBA" id="ARBA00022729"/>
    </source>
</evidence>
<keyword evidence="14" id="KW-1185">Reference proteome</keyword>
<dbReference type="GO" id="GO:0020037">
    <property type="term" value="F:heme binding"/>
    <property type="evidence" value="ECO:0007669"/>
    <property type="project" value="TreeGrafter"/>
</dbReference>
<gene>
    <name evidence="13" type="ORF">CHR53_21655</name>
</gene>
<dbReference type="GO" id="GO:0046872">
    <property type="term" value="F:metal ion binding"/>
    <property type="evidence" value="ECO:0007669"/>
    <property type="project" value="UniProtKB-KW"/>
</dbReference>
<dbReference type="Gene3D" id="1.20.140.10">
    <property type="entry name" value="Butyryl-CoA Dehydrogenase, subunit A, domain 3"/>
    <property type="match status" value="1"/>
</dbReference>
<comment type="catalytic activity">
    <reaction evidence="10">
        <text>6 Fe(III)-[cytochrome c] + NH4(+) + 2 H2O = 6 Fe(II)-[cytochrome c] + nitrite + 8 H(+)</text>
        <dbReference type="Rhea" id="RHEA:13089"/>
        <dbReference type="Rhea" id="RHEA-COMP:10350"/>
        <dbReference type="Rhea" id="RHEA-COMP:14399"/>
        <dbReference type="ChEBI" id="CHEBI:15377"/>
        <dbReference type="ChEBI" id="CHEBI:15378"/>
        <dbReference type="ChEBI" id="CHEBI:16301"/>
        <dbReference type="ChEBI" id="CHEBI:28938"/>
        <dbReference type="ChEBI" id="CHEBI:29033"/>
        <dbReference type="ChEBI" id="CHEBI:29034"/>
        <dbReference type="EC" id="1.7.2.2"/>
    </reaction>
</comment>
<dbReference type="InterPro" id="IPR036280">
    <property type="entry name" value="Multihaem_cyt_sf"/>
</dbReference>
<evidence type="ECO:0000256" key="5">
    <source>
        <dbReference type="ARBA" id="ARBA00022723"/>
    </source>
</evidence>
<evidence type="ECO:0000256" key="3">
    <source>
        <dbReference type="ARBA" id="ARBA00011887"/>
    </source>
</evidence>
<dbReference type="Proteomes" id="UP000282892">
    <property type="component" value="Chromosome"/>
</dbReference>
<organism evidence="13 14">
    <name type="scientific">Neobacillus mesonae</name>
    <dbReference type="NCBI Taxonomy" id="1193713"/>
    <lineage>
        <taxon>Bacteria</taxon>
        <taxon>Bacillati</taxon>
        <taxon>Bacillota</taxon>
        <taxon>Bacilli</taxon>
        <taxon>Bacillales</taxon>
        <taxon>Bacillaceae</taxon>
        <taxon>Neobacillus</taxon>
    </lineage>
</organism>
<evidence type="ECO:0000313" key="14">
    <source>
        <dbReference type="Proteomes" id="UP000282892"/>
    </source>
</evidence>
<dbReference type="Pfam" id="PF02335">
    <property type="entry name" value="Cytochrom_C552"/>
    <property type="match status" value="1"/>
</dbReference>
<dbReference type="EC" id="1.7.2.2" evidence="3"/>
<dbReference type="SUPFAM" id="SSF48695">
    <property type="entry name" value="Multiheme cytochromes"/>
    <property type="match status" value="1"/>
</dbReference>
<evidence type="ECO:0000256" key="8">
    <source>
        <dbReference type="ARBA" id="ARBA00023002"/>
    </source>
</evidence>
<dbReference type="InterPro" id="IPR003321">
    <property type="entry name" value="Cyt_c552"/>
</dbReference>
<feature type="chain" id="PRO_5039303347" description="nitrite reductase (cytochrome; ammonia-forming)" evidence="12">
    <location>
        <begin position="26"/>
        <end position="483"/>
    </location>
</feature>
<dbReference type="Gene3D" id="1.10.1130.10">
    <property type="entry name" value="Flavocytochrome C3, Chain A"/>
    <property type="match status" value="1"/>
</dbReference>
<dbReference type="AlphaFoldDB" id="A0A3Q9QYQ5"/>
<keyword evidence="7" id="KW-0106">Calcium</keyword>
<dbReference type="STRING" id="1193713.GCA_001636315_01213"/>
<dbReference type="EMBL" id="CP022572">
    <property type="protein sequence ID" value="AZU63667.1"/>
    <property type="molecule type" value="Genomic_DNA"/>
</dbReference>
<dbReference type="GO" id="GO:0019645">
    <property type="term" value="P:anaerobic electron transport chain"/>
    <property type="evidence" value="ECO:0007669"/>
    <property type="project" value="TreeGrafter"/>
</dbReference>
<dbReference type="RefSeq" id="WP_127488309.1">
    <property type="nucleotide sequence ID" value="NZ_CP022572.1"/>
</dbReference>